<evidence type="ECO:0000313" key="4">
    <source>
        <dbReference type="Proteomes" id="UP000244803"/>
    </source>
</evidence>
<feature type="transmembrane region" description="Helical" evidence="2">
    <location>
        <begin position="612"/>
        <end position="634"/>
    </location>
</feature>
<name>A0A976SKZ6_THEOR</name>
<evidence type="ECO:0000313" key="3">
    <source>
        <dbReference type="EMBL" id="UVC54437.1"/>
    </source>
</evidence>
<accession>A0A976SKZ6</accession>
<feature type="transmembrane region" description="Helical" evidence="2">
    <location>
        <begin position="582"/>
        <end position="605"/>
    </location>
</feature>
<feature type="compositionally biased region" description="Low complexity" evidence="1">
    <location>
        <begin position="370"/>
        <end position="396"/>
    </location>
</feature>
<evidence type="ECO:0000256" key="1">
    <source>
        <dbReference type="SAM" id="MobiDB-lite"/>
    </source>
</evidence>
<gene>
    <name evidence="3" type="ORF">MACJ_003984</name>
</gene>
<evidence type="ECO:0000256" key="2">
    <source>
        <dbReference type="SAM" id="Phobius"/>
    </source>
</evidence>
<reference evidence="3" key="1">
    <citation type="submission" date="2022-07" db="EMBL/GenBank/DDBJ databases">
        <title>Evaluation of T. orientalis genome assembly methods using nanopore sequencing and analysis of variation between genomes.</title>
        <authorList>
            <person name="Yam J."/>
            <person name="Micallef M.L."/>
            <person name="Liu M."/>
            <person name="Djordjevic S.P."/>
            <person name="Bogema D.R."/>
            <person name="Jenkins C."/>
        </authorList>
    </citation>
    <scope>NUCLEOTIDE SEQUENCE</scope>
    <source>
        <strain evidence="3">Fish Creek</strain>
    </source>
</reference>
<feature type="compositionally biased region" description="Polar residues" evidence="1">
    <location>
        <begin position="328"/>
        <end position="349"/>
    </location>
</feature>
<feature type="compositionally biased region" description="Polar residues" evidence="1">
    <location>
        <begin position="402"/>
        <end position="433"/>
    </location>
</feature>
<proteinExistence type="predicted"/>
<feature type="compositionally biased region" description="Low complexity" evidence="1">
    <location>
        <begin position="438"/>
        <end position="451"/>
    </location>
</feature>
<dbReference type="AlphaFoldDB" id="A0A976SKZ6"/>
<feature type="region of interest" description="Disordered" evidence="1">
    <location>
        <begin position="248"/>
        <end position="457"/>
    </location>
</feature>
<organism evidence="3 4">
    <name type="scientific">Theileria orientalis</name>
    <dbReference type="NCBI Taxonomy" id="68886"/>
    <lineage>
        <taxon>Eukaryota</taxon>
        <taxon>Sar</taxon>
        <taxon>Alveolata</taxon>
        <taxon>Apicomplexa</taxon>
        <taxon>Aconoidasida</taxon>
        <taxon>Piroplasmida</taxon>
        <taxon>Theileriidae</taxon>
        <taxon>Theileria</taxon>
    </lineage>
</organism>
<sequence length="745" mass="84575">MFLIYSEISLVSMYILFNFEAFFTGFFLASFLATVSNLMPVVLLSTSVSVSFAFLAQRPIKHLYRRIPLAMFKVNGWISLAISTISFGAFIYYDYFYHKFNPSYKDTINEIKSSVDTFKSIMMDIKSNASSVYFYVSLIKTLDKNVKSLYANVNQLKSLRGITNETEIMESILNELRDKVKQLLDFIEFGIQLRDKQLYDIKVFLKTKPFQHLVRFKTIKKSWDGIKAHLEWAKANFMFKFRSPINYDHSENRKPKATTADARAHSITTQTPKPRGANNGLMPPEYSSFDPKTTPKQIPEVYSGESCSASDEEISGEGPTDVEVEHSGSGTEPTKQSSGQEPLMESSSPKYEETQITEATTARSERETESSVTVTETPKTGTETPSTLTQSTTTSSELPVTVTETPSIPTQKTSNSDQKATTALSPESGSTQMKRAVNSSTNPQNPNSTKNEPQPIIIRPTFTTDKLDLKMDRVVIDLGSLADKVIQTYNSIKSSSGGRVEDKNKCLESIHEAESIVIEMDSRINELYRGLTDELRYEHNVEFNNLKHIHIVQEKDTTKMFQTGEEMRKIFARNKFDALSPYLMFFVASLIKDFLFPSILPFAFMQIYKNDMILLAVIIEIYGSILVFIIERLATEFRTWNEAYNMFWVMAAPLVVIFVFTIMALNTNFQGIREFYSSEAKVLLLTVSILVFGSLLKQLSYVGVANYVYYQSGDILGNIKLQIPKFTHSTKSWQLMPSFVAKKWL</sequence>
<feature type="transmembrane region" description="Helical" evidence="2">
    <location>
        <begin position="12"/>
        <end position="32"/>
    </location>
</feature>
<feature type="transmembrane region" description="Helical" evidence="2">
    <location>
        <begin position="38"/>
        <end position="56"/>
    </location>
</feature>
<dbReference type="Proteomes" id="UP000244803">
    <property type="component" value="Chromosome 4"/>
</dbReference>
<keyword evidence="2" id="KW-0812">Transmembrane</keyword>
<feature type="transmembrane region" description="Helical" evidence="2">
    <location>
        <begin position="646"/>
        <end position="666"/>
    </location>
</feature>
<dbReference type="EMBL" id="CP056067">
    <property type="protein sequence ID" value="UVC54437.1"/>
    <property type="molecule type" value="Genomic_DNA"/>
</dbReference>
<keyword evidence="2" id="KW-1133">Transmembrane helix</keyword>
<feature type="transmembrane region" description="Helical" evidence="2">
    <location>
        <begin position="678"/>
        <end position="696"/>
    </location>
</feature>
<keyword evidence="2" id="KW-0472">Membrane</keyword>
<protein>
    <submittedName>
        <fullName evidence="3">Uncharacterized protein</fullName>
    </submittedName>
</protein>
<feature type="transmembrane region" description="Helical" evidence="2">
    <location>
        <begin position="77"/>
        <end position="95"/>
    </location>
</feature>